<feature type="compositionally biased region" description="Low complexity" evidence="28">
    <location>
        <begin position="314"/>
        <end position="324"/>
    </location>
</feature>
<evidence type="ECO:0000256" key="16">
    <source>
        <dbReference type="ARBA" id="ARBA00022908"/>
    </source>
</evidence>
<dbReference type="OrthoDB" id="2504943at2759"/>
<dbReference type="GO" id="GO:0003723">
    <property type="term" value="F:RNA binding"/>
    <property type="evidence" value="ECO:0007669"/>
    <property type="project" value="UniProtKB-KW"/>
</dbReference>
<comment type="caution">
    <text evidence="30">The sequence shown here is derived from an EMBL/GenBank/DDBJ whole genome shotgun (WGS) entry which is preliminary data.</text>
</comment>
<keyword evidence="17" id="KW-0695">RNA-directed DNA polymerase</keyword>
<dbReference type="InterPro" id="IPR036397">
    <property type="entry name" value="RNaseH_sf"/>
</dbReference>
<evidence type="ECO:0000256" key="23">
    <source>
        <dbReference type="ARBA" id="ARBA00032154"/>
    </source>
</evidence>
<evidence type="ECO:0000256" key="14">
    <source>
        <dbReference type="ARBA" id="ARBA00022842"/>
    </source>
</evidence>
<feature type="region of interest" description="Disordered" evidence="28">
    <location>
        <begin position="1"/>
        <end position="31"/>
    </location>
</feature>
<comment type="catalytic activity">
    <reaction evidence="26">
        <text>DNA(n) + a 2'-deoxyribonucleoside 5'-triphosphate = DNA(n+1) + diphosphate</text>
        <dbReference type="Rhea" id="RHEA:22508"/>
        <dbReference type="Rhea" id="RHEA-COMP:17339"/>
        <dbReference type="Rhea" id="RHEA-COMP:17340"/>
        <dbReference type="ChEBI" id="CHEBI:33019"/>
        <dbReference type="ChEBI" id="CHEBI:61560"/>
        <dbReference type="ChEBI" id="CHEBI:173112"/>
        <dbReference type="EC" id="2.7.7.7"/>
    </reaction>
</comment>
<protein>
    <recommendedName>
        <fullName evidence="22">Gag-Pol-p199</fullName>
    </recommendedName>
    <alternativeName>
        <fullName evidence="23">TY1A-TY1B</fullName>
    </alternativeName>
    <alternativeName>
        <fullName evidence="24">p190</fullName>
    </alternativeName>
</protein>
<dbReference type="InterPro" id="IPR039537">
    <property type="entry name" value="Retrotran_Ty1/copia-like"/>
</dbReference>
<keyword evidence="9" id="KW-0547">Nucleotide-binding</keyword>
<feature type="compositionally biased region" description="Polar residues" evidence="28">
    <location>
        <begin position="829"/>
        <end position="841"/>
    </location>
</feature>
<dbReference type="PROSITE" id="PS00141">
    <property type="entry name" value="ASP_PROTEASE"/>
    <property type="match status" value="1"/>
</dbReference>
<evidence type="ECO:0000256" key="9">
    <source>
        <dbReference type="ARBA" id="ARBA00022741"/>
    </source>
</evidence>
<evidence type="ECO:0000256" key="7">
    <source>
        <dbReference type="ARBA" id="ARBA00022722"/>
    </source>
</evidence>
<keyword evidence="10" id="KW-0064">Aspartyl protease</keyword>
<feature type="compositionally biased region" description="Polar residues" evidence="28">
    <location>
        <begin position="786"/>
        <end position="796"/>
    </location>
</feature>
<evidence type="ECO:0000256" key="12">
    <source>
        <dbReference type="ARBA" id="ARBA00022801"/>
    </source>
</evidence>
<evidence type="ECO:0000256" key="10">
    <source>
        <dbReference type="ARBA" id="ARBA00022750"/>
    </source>
</evidence>
<dbReference type="Pfam" id="PF25597">
    <property type="entry name" value="SH3_retrovirus"/>
    <property type="match status" value="1"/>
</dbReference>
<dbReference type="InterPro" id="IPR054722">
    <property type="entry name" value="PolX-like_BBD"/>
</dbReference>
<dbReference type="SUPFAM" id="SSF56672">
    <property type="entry name" value="DNA/RNA polymerases"/>
    <property type="match status" value="1"/>
</dbReference>
<evidence type="ECO:0000256" key="8">
    <source>
        <dbReference type="ARBA" id="ARBA00022723"/>
    </source>
</evidence>
<comment type="function">
    <text evidence="27">Capsid protein (CA) is the structural component of the virus-like particle (VLP), forming the shell that encapsulates the retrotransposons dimeric RNA genome. The particles are assembled from trimer-clustered units and there are holes in the capsid shells that allow for the diffusion of macromolecules. CA also has nucleocapsid-like chaperone activity, promoting primer tRNA(i)-Met annealing to the multipartite primer-binding site (PBS), dimerization of Ty1 RNA and initiation of reverse transcription.</text>
</comment>
<dbReference type="InterPro" id="IPR057670">
    <property type="entry name" value="SH3_retrovirus"/>
</dbReference>
<evidence type="ECO:0000256" key="26">
    <source>
        <dbReference type="ARBA" id="ARBA00049244"/>
    </source>
</evidence>
<dbReference type="PROSITE" id="PS50994">
    <property type="entry name" value="INTEGRASE"/>
    <property type="match status" value="1"/>
</dbReference>
<dbReference type="GO" id="GO:0032196">
    <property type="term" value="P:transposition"/>
    <property type="evidence" value="ECO:0007669"/>
    <property type="project" value="UniProtKB-KW"/>
</dbReference>
<dbReference type="InterPro" id="IPR013103">
    <property type="entry name" value="RVT_2"/>
</dbReference>
<feature type="compositionally biased region" description="Polar residues" evidence="28">
    <location>
        <begin position="16"/>
        <end position="30"/>
    </location>
</feature>
<dbReference type="SUPFAM" id="SSF53098">
    <property type="entry name" value="Ribonuclease H-like"/>
    <property type="match status" value="1"/>
</dbReference>
<dbReference type="PANTHER" id="PTHR42648:SF11">
    <property type="entry name" value="TRANSPOSON TY4-P GAG-POL POLYPROTEIN"/>
    <property type="match status" value="1"/>
</dbReference>
<gene>
    <name evidence="30" type="ORF">O181_071619</name>
</gene>
<feature type="region of interest" description="Disordered" evidence="28">
    <location>
        <begin position="782"/>
        <end position="850"/>
    </location>
</feature>
<name>A0A9Q3F3K0_9BASI</name>
<evidence type="ECO:0000256" key="22">
    <source>
        <dbReference type="ARBA" id="ARBA00030524"/>
    </source>
</evidence>
<keyword evidence="2" id="KW-0815">Transposition</keyword>
<keyword evidence="8" id="KW-0479">Metal-binding</keyword>
<comment type="function">
    <text evidence="1">The aspartyl protease (PR) mediates the proteolytic cleavages of the Gag and Gag-Pol polyproteins after assembly of the VLP.</text>
</comment>
<evidence type="ECO:0000256" key="24">
    <source>
        <dbReference type="ARBA" id="ARBA00033113"/>
    </source>
</evidence>
<keyword evidence="13" id="KW-0067">ATP-binding</keyword>
<dbReference type="GO" id="GO:0006310">
    <property type="term" value="P:DNA recombination"/>
    <property type="evidence" value="ECO:0007669"/>
    <property type="project" value="UniProtKB-KW"/>
</dbReference>
<accession>A0A9Q3F3K0</accession>
<evidence type="ECO:0000256" key="15">
    <source>
        <dbReference type="ARBA" id="ARBA00022884"/>
    </source>
</evidence>
<dbReference type="GO" id="GO:0015074">
    <property type="term" value="P:DNA integration"/>
    <property type="evidence" value="ECO:0007669"/>
    <property type="project" value="UniProtKB-KW"/>
</dbReference>
<dbReference type="GO" id="GO:0003887">
    <property type="term" value="F:DNA-directed DNA polymerase activity"/>
    <property type="evidence" value="ECO:0007669"/>
    <property type="project" value="UniProtKB-KW"/>
</dbReference>
<dbReference type="GO" id="GO:0006508">
    <property type="term" value="P:proteolysis"/>
    <property type="evidence" value="ECO:0007669"/>
    <property type="project" value="UniProtKB-KW"/>
</dbReference>
<dbReference type="CDD" id="cd09272">
    <property type="entry name" value="RNase_HI_RT_Ty1"/>
    <property type="match status" value="1"/>
</dbReference>
<organism evidence="30 31">
    <name type="scientific">Austropuccinia psidii MF-1</name>
    <dbReference type="NCBI Taxonomy" id="1389203"/>
    <lineage>
        <taxon>Eukaryota</taxon>
        <taxon>Fungi</taxon>
        <taxon>Dikarya</taxon>
        <taxon>Basidiomycota</taxon>
        <taxon>Pucciniomycotina</taxon>
        <taxon>Pucciniomycetes</taxon>
        <taxon>Pucciniales</taxon>
        <taxon>Sphaerophragmiaceae</taxon>
        <taxon>Austropuccinia</taxon>
    </lineage>
</organism>
<dbReference type="InterPro" id="IPR001969">
    <property type="entry name" value="Aspartic_peptidase_AS"/>
</dbReference>
<sequence>MNQIDSESTRDESPILQVSSSPIQQESSNHLRLRTPTPSYKLLKSNLLRDLTTRSLAETLDKTNIDPLTSKSYAKWSNKVKMALTIKNIDIFLKPDWISSLPNDAPEEEVEFFQNSCRQIYFWLGNTLDQENYDKFFDDDQENYNPAALWLNIRNFYAASSVENCATVMTKLFGMKIEDGFVSNSIIEIRHQSKLLKSMGQDLFEEKTMSRMLAFYYLRNLPNSLSFVKNNIYQEIKISKRVPTLESLLSDIELALARNQELSIPNGQALRIGEKRVKCKNGKHSPEASHSEDQCFQLHPHLLKEFRERRNRSKATSNSSESTSQKPISSPRVFCISTESRRISFIKEERAILDSGASHSLFKDSERFVSFTKTRVALNQANGTIIYAEGFGTAAITGYKGSIIHLKNSLIVPNITTPLISLSPFLQRGCSLSGKGENVQLFDDDNEIILEGKLVDNVISILLGVPVSHFTKESTDVSIVHRALGHPSNKYDSYLFPSLDFSGLKCEACLSSKSHRLPFNGTFPNTTQPLQIVHMDVCGPIAPVSKGGSRFIFQIIDGYSRYRFTSSISHKSKCFEAFRLFKMFIEKQTNYRIMKVVSDNGGEFIEGSFRRYLLDEGIESLLTAPHTPQQNPFAERANRTLMERVRCLLIDSNLSFDWWGEAVSTATYLLNRTPVSSLSFKTPFEMIFNYAPKMDHLHPFGCPVYIHVNKANLKSKLHPRAKKGFFLGYSEGHKNFRVYNSVTNKIQITHDCLFDDKSQEIFNSSEEESSCLDYTFAPVNNDRSETSIPDNSSSLEETGPPLNIDNSSPSPSFRTTIEFNDEISDDLQESCSSEEASSHQPQDPLPIKNLPKGWVIENVPDRAPNDISSNLDASNILPEGRRRFAKAATYFNSSTPKTYSQAMNHLQADKWKSAIIEEISSIEENGVWQVVPLLKEANLLGSTWVFREKEDHTGKVVRYKARLCVQGFSQIEGIDYNETYAPTGRLASLRFLLLYCAINDLELHQMDVRTAFLHGITEEQVFMKYPEGYPHTIQPNTCLRLIKSLYGLKQSPRCWYKKLKDVFNTLKFKPCQADPCLFVSTESSFCAVFVHVDDMLIGGKLEIVEKFKNDIKNVFSMEDMIQVQFILGIKINRNRSNKTISLSQQLYIDKILKEFGMKNCKPVTTPMDPGVRLVSSDEINQDSIFCYRKAIGLLNYLTSCSRPDLAYSTSVLSQFLDKPSSLHVSAFKRILRYLQGTKNYELTLGGAIKSSEIIGYSDSDWGSNYDGRSFSGYGVLCGGLIIWKAKKQPIVALSTTEAELRALTEVTQDTLWMKKLLYDFKLEPSIYLKCDNQGAIALCLNPLYQHRTRHINIRINWIRDLINSKLIHVSYIPTNLMWADLFTKGLGRLKHYDFCSTIQLLAHSSEGAC</sequence>
<keyword evidence="16" id="KW-0229">DNA integration</keyword>
<evidence type="ECO:0000256" key="4">
    <source>
        <dbReference type="ARBA" id="ARBA00022670"/>
    </source>
</evidence>
<keyword evidence="18" id="KW-0239">DNA-directed DNA polymerase</keyword>
<evidence type="ECO:0000256" key="1">
    <source>
        <dbReference type="ARBA" id="ARBA00002180"/>
    </source>
</evidence>
<proteinExistence type="predicted"/>
<dbReference type="InterPro" id="IPR012337">
    <property type="entry name" value="RNaseH-like_sf"/>
</dbReference>
<dbReference type="GO" id="GO:0046872">
    <property type="term" value="F:metal ion binding"/>
    <property type="evidence" value="ECO:0007669"/>
    <property type="project" value="UniProtKB-KW"/>
</dbReference>
<dbReference type="GO" id="GO:0004519">
    <property type="term" value="F:endonuclease activity"/>
    <property type="evidence" value="ECO:0007669"/>
    <property type="project" value="UniProtKB-KW"/>
</dbReference>
<keyword evidence="7" id="KW-0540">Nuclease</keyword>
<evidence type="ECO:0000313" key="31">
    <source>
        <dbReference type="Proteomes" id="UP000765509"/>
    </source>
</evidence>
<evidence type="ECO:0000256" key="20">
    <source>
        <dbReference type="ARBA" id="ARBA00023172"/>
    </source>
</evidence>
<reference evidence="30" key="1">
    <citation type="submission" date="2021-03" db="EMBL/GenBank/DDBJ databases">
        <title>Draft genome sequence of rust myrtle Austropuccinia psidii MF-1, a brazilian biotype.</title>
        <authorList>
            <person name="Quecine M.C."/>
            <person name="Pachon D.M.R."/>
            <person name="Bonatelli M.L."/>
            <person name="Correr F.H."/>
            <person name="Franceschini L.M."/>
            <person name="Leite T.F."/>
            <person name="Margarido G.R.A."/>
            <person name="Almeida C.A."/>
            <person name="Ferrarezi J.A."/>
            <person name="Labate C.A."/>
        </authorList>
    </citation>
    <scope>NUCLEOTIDE SEQUENCE</scope>
    <source>
        <strain evidence="30">MF-1</strain>
    </source>
</reference>
<dbReference type="GO" id="GO:0003964">
    <property type="term" value="F:RNA-directed DNA polymerase activity"/>
    <property type="evidence" value="ECO:0007669"/>
    <property type="project" value="UniProtKB-KW"/>
</dbReference>
<feature type="region of interest" description="Disordered" evidence="28">
    <location>
        <begin position="308"/>
        <end position="330"/>
    </location>
</feature>
<evidence type="ECO:0000256" key="18">
    <source>
        <dbReference type="ARBA" id="ARBA00022932"/>
    </source>
</evidence>
<dbReference type="GO" id="GO:0005634">
    <property type="term" value="C:nucleus"/>
    <property type="evidence" value="ECO:0007669"/>
    <property type="project" value="UniProtKB-ARBA"/>
</dbReference>
<evidence type="ECO:0000256" key="6">
    <source>
        <dbReference type="ARBA" id="ARBA00022695"/>
    </source>
</evidence>
<dbReference type="Gene3D" id="3.30.420.10">
    <property type="entry name" value="Ribonuclease H-like superfamily/Ribonuclease H"/>
    <property type="match status" value="1"/>
</dbReference>
<dbReference type="GO" id="GO:0005524">
    <property type="term" value="F:ATP binding"/>
    <property type="evidence" value="ECO:0007669"/>
    <property type="project" value="UniProtKB-KW"/>
</dbReference>
<evidence type="ECO:0000256" key="25">
    <source>
        <dbReference type="ARBA" id="ARBA00048173"/>
    </source>
</evidence>
<evidence type="ECO:0000256" key="19">
    <source>
        <dbReference type="ARBA" id="ARBA00023113"/>
    </source>
</evidence>
<dbReference type="InterPro" id="IPR001584">
    <property type="entry name" value="Integrase_cat-core"/>
</dbReference>
<evidence type="ECO:0000259" key="29">
    <source>
        <dbReference type="PROSITE" id="PS50994"/>
    </source>
</evidence>
<evidence type="ECO:0000256" key="11">
    <source>
        <dbReference type="ARBA" id="ARBA00022759"/>
    </source>
</evidence>
<keyword evidence="21" id="KW-0511">Multifunctional enzyme</keyword>
<evidence type="ECO:0000256" key="21">
    <source>
        <dbReference type="ARBA" id="ARBA00023268"/>
    </source>
</evidence>
<dbReference type="InterPro" id="IPR043502">
    <property type="entry name" value="DNA/RNA_pol_sf"/>
</dbReference>
<evidence type="ECO:0000256" key="13">
    <source>
        <dbReference type="ARBA" id="ARBA00022840"/>
    </source>
</evidence>
<dbReference type="EMBL" id="AVOT02037235">
    <property type="protein sequence ID" value="MBW0531904.1"/>
    <property type="molecule type" value="Genomic_DNA"/>
</dbReference>
<evidence type="ECO:0000256" key="28">
    <source>
        <dbReference type="SAM" id="MobiDB-lite"/>
    </source>
</evidence>
<evidence type="ECO:0000313" key="30">
    <source>
        <dbReference type="EMBL" id="MBW0531904.1"/>
    </source>
</evidence>
<comment type="catalytic activity">
    <reaction evidence="25">
        <text>DNA(n) + a 2'-deoxyribonucleoside 5'-triphosphate = DNA(n+1) + diphosphate</text>
        <dbReference type="Rhea" id="RHEA:22508"/>
        <dbReference type="Rhea" id="RHEA-COMP:17339"/>
        <dbReference type="Rhea" id="RHEA-COMP:17340"/>
        <dbReference type="ChEBI" id="CHEBI:33019"/>
        <dbReference type="ChEBI" id="CHEBI:61560"/>
        <dbReference type="ChEBI" id="CHEBI:173112"/>
        <dbReference type="EC" id="2.7.7.49"/>
    </reaction>
</comment>
<evidence type="ECO:0000256" key="5">
    <source>
        <dbReference type="ARBA" id="ARBA00022679"/>
    </source>
</evidence>
<evidence type="ECO:0000256" key="3">
    <source>
        <dbReference type="ARBA" id="ARBA00022612"/>
    </source>
</evidence>
<evidence type="ECO:0000256" key="2">
    <source>
        <dbReference type="ARBA" id="ARBA00022578"/>
    </source>
</evidence>
<keyword evidence="19" id="KW-0917">Virion maturation</keyword>
<keyword evidence="15" id="KW-0694">RNA-binding</keyword>
<keyword evidence="6" id="KW-0548">Nucleotidyltransferase</keyword>
<keyword evidence="3" id="KW-1188">Viral release from host cell</keyword>
<evidence type="ECO:0000256" key="27">
    <source>
        <dbReference type="ARBA" id="ARBA00057243"/>
    </source>
</evidence>
<feature type="domain" description="Integrase catalytic" evidence="29">
    <location>
        <begin position="525"/>
        <end position="691"/>
    </location>
</feature>
<feature type="compositionally biased region" description="Acidic residues" evidence="28">
    <location>
        <begin position="819"/>
        <end position="828"/>
    </location>
</feature>
<feature type="compositionally biased region" description="Polar residues" evidence="28">
    <location>
        <begin position="804"/>
        <end position="818"/>
    </location>
</feature>
<evidence type="ECO:0000256" key="17">
    <source>
        <dbReference type="ARBA" id="ARBA00022918"/>
    </source>
</evidence>
<dbReference type="Proteomes" id="UP000765509">
    <property type="component" value="Unassembled WGS sequence"/>
</dbReference>
<dbReference type="Pfam" id="PF22936">
    <property type="entry name" value="Pol_BBD"/>
    <property type="match status" value="1"/>
</dbReference>
<keyword evidence="31" id="KW-1185">Reference proteome</keyword>
<dbReference type="Pfam" id="PF00665">
    <property type="entry name" value="rve"/>
    <property type="match status" value="1"/>
</dbReference>
<keyword evidence="11" id="KW-0255">Endonuclease</keyword>
<keyword evidence="5" id="KW-0808">Transferase</keyword>
<keyword evidence="14" id="KW-0460">Magnesium</keyword>
<keyword evidence="20" id="KW-0233">DNA recombination</keyword>
<dbReference type="GO" id="GO:0004190">
    <property type="term" value="F:aspartic-type endopeptidase activity"/>
    <property type="evidence" value="ECO:0007669"/>
    <property type="project" value="UniProtKB-KW"/>
</dbReference>
<dbReference type="PANTHER" id="PTHR42648">
    <property type="entry name" value="TRANSPOSASE, PUTATIVE-RELATED"/>
    <property type="match status" value="1"/>
</dbReference>
<keyword evidence="12" id="KW-0378">Hydrolase</keyword>
<dbReference type="Pfam" id="PF07727">
    <property type="entry name" value="RVT_2"/>
    <property type="match status" value="1"/>
</dbReference>
<keyword evidence="4" id="KW-0645">Protease</keyword>